<dbReference type="InterPro" id="IPR001314">
    <property type="entry name" value="Peptidase_S1A"/>
</dbReference>
<dbReference type="InterPro" id="IPR009003">
    <property type="entry name" value="Peptidase_S1_PA"/>
</dbReference>
<keyword evidence="3 6" id="KW-0378">Hydrolase</keyword>
<evidence type="ECO:0000313" key="10">
    <source>
        <dbReference type="Proteomes" id="UP000494165"/>
    </source>
</evidence>
<gene>
    <name evidence="9" type="ORF">CLODIP_2_CD10911</name>
</gene>
<evidence type="ECO:0000256" key="2">
    <source>
        <dbReference type="ARBA" id="ARBA00022670"/>
    </source>
</evidence>
<evidence type="ECO:0000313" key="9">
    <source>
        <dbReference type="EMBL" id="CAB3372216.1"/>
    </source>
</evidence>
<dbReference type="SUPFAM" id="SSF50494">
    <property type="entry name" value="Trypsin-like serine proteases"/>
    <property type="match status" value="1"/>
</dbReference>
<dbReference type="InterPro" id="IPR001254">
    <property type="entry name" value="Trypsin_dom"/>
</dbReference>
<evidence type="ECO:0000256" key="6">
    <source>
        <dbReference type="RuleBase" id="RU363034"/>
    </source>
</evidence>
<dbReference type="AlphaFoldDB" id="A0A8S1D347"/>
<dbReference type="PROSITE" id="PS50240">
    <property type="entry name" value="TRYPSIN_DOM"/>
    <property type="match status" value="1"/>
</dbReference>
<keyword evidence="5" id="KW-1015">Disulfide bond</keyword>
<keyword evidence="4 6" id="KW-0720">Serine protease</keyword>
<dbReference type="Proteomes" id="UP000494165">
    <property type="component" value="Unassembled WGS sequence"/>
</dbReference>
<dbReference type="CDD" id="cd00190">
    <property type="entry name" value="Tryp_SPc"/>
    <property type="match status" value="1"/>
</dbReference>
<dbReference type="PROSITE" id="PS00135">
    <property type="entry name" value="TRYPSIN_SER"/>
    <property type="match status" value="1"/>
</dbReference>
<dbReference type="InterPro" id="IPR050430">
    <property type="entry name" value="Peptidase_S1"/>
</dbReference>
<dbReference type="InterPro" id="IPR043504">
    <property type="entry name" value="Peptidase_S1_PA_chymotrypsin"/>
</dbReference>
<feature type="domain" description="Peptidase S1" evidence="8">
    <location>
        <begin position="38"/>
        <end position="270"/>
    </location>
</feature>
<evidence type="ECO:0000256" key="7">
    <source>
        <dbReference type="SAM" id="SignalP"/>
    </source>
</evidence>
<dbReference type="PROSITE" id="PS00134">
    <property type="entry name" value="TRYPSIN_HIS"/>
    <property type="match status" value="1"/>
</dbReference>
<accession>A0A8S1D347</accession>
<evidence type="ECO:0000256" key="4">
    <source>
        <dbReference type="ARBA" id="ARBA00022825"/>
    </source>
</evidence>
<evidence type="ECO:0000259" key="8">
    <source>
        <dbReference type="PROSITE" id="PS50240"/>
    </source>
</evidence>
<dbReference type="PANTHER" id="PTHR24276">
    <property type="entry name" value="POLYSERASE-RELATED"/>
    <property type="match status" value="1"/>
</dbReference>
<dbReference type="Pfam" id="PF00089">
    <property type="entry name" value="Trypsin"/>
    <property type="match status" value="1"/>
</dbReference>
<keyword evidence="7" id="KW-0732">Signal</keyword>
<keyword evidence="2 6" id="KW-0645">Protease</keyword>
<comment type="similarity">
    <text evidence="1">Belongs to the peptidase S1 family.</text>
</comment>
<dbReference type="EMBL" id="CADEPI010000070">
    <property type="protein sequence ID" value="CAB3372216.1"/>
    <property type="molecule type" value="Genomic_DNA"/>
</dbReference>
<protein>
    <recommendedName>
        <fullName evidence="8">Peptidase S1 domain-containing protein</fullName>
    </recommendedName>
</protein>
<comment type="caution">
    <text evidence="9">The sequence shown here is derived from an EMBL/GenBank/DDBJ whole genome shotgun (WGS) entry which is preliminary data.</text>
</comment>
<dbReference type="FunFam" id="2.40.10.10:FF:000034">
    <property type="entry name" value="Eupolytin"/>
    <property type="match status" value="1"/>
</dbReference>
<reference evidence="9 10" key="1">
    <citation type="submission" date="2020-04" db="EMBL/GenBank/DDBJ databases">
        <authorList>
            <person name="Alioto T."/>
            <person name="Alioto T."/>
            <person name="Gomez Garrido J."/>
        </authorList>
    </citation>
    <scope>NUCLEOTIDE SEQUENCE [LARGE SCALE GENOMIC DNA]</scope>
</reference>
<name>A0A8S1D347_9INSE</name>
<dbReference type="PANTHER" id="PTHR24276:SF91">
    <property type="entry name" value="AT26814P-RELATED"/>
    <property type="match status" value="1"/>
</dbReference>
<dbReference type="PRINTS" id="PR00722">
    <property type="entry name" value="CHYMOTRYPSIN"/>
</dbReference>
<evidence type="ECO:0000256" key="5">
    <source>
        <dbReference type="ARBA" id="ARBA00023157"/>
    </source>
</evidence>
<sequence length="272" mass="29017">MKMPAWSFLVVLLITYFNVPLIEAAFAIHERPKLESRILGGSSATISQVPYQLSLRSDGSHFCGAAILSSEYALTAAHCIDPSLELSKVQVVSGATFLNAGGSVSAIQSVEVHPNYNRKTMDYDIAVIKVRQPFTMSATVAPIALPRAGLVASPGAEAVISGWGVSTAGDDEDIPNELQRAKISISNFRRCKLHYLFRMRVRITERMICAGTSNTISSCPGDSGGALVVNNVEVGITSFGPGPCGSSQLPGVYTNVADPELRQWISSKTNGL</sequence>
<feature type="chain" id="PRO_5035806359" description="Peptidase S1 domain-containing protein" evidence="7">
    <location>
        <begin position="25"/>
        <end position="272"/>
    </location>
</feature>
<evidence type="ECO:0000256" key="3">
    <source>
        <dbReference type="ARBA" id="ARBA00022801"/>
    </source>
</evidence>
<proteinExistence type="inferred from homology"/>
<evidence type="ECO:0000256" key="1">
    <source>
        <dbReference type="ARBA" id="ARBA00007664"/>
    </source>
</evidence>
<dbReference type="GO" id="GO:0004252">
    <property type="term" value="F:serine-type endopeptidase activity"/>
    <property type="evidence" value="ECO:0007669"/>
    <property type="project" value="InterPro"/>
</dbReference>
<dbReference type="Gene3D" id="2.40.10.10">
    <property type="entry name" value="Trypsin-like serine proteases"/>
    <property type="match status" value="1"/>
</dbReference>
<dbReference type="SMART" id="SM00020">
    <property type="entry name" value="Tryp_SPc"/>
    <property type="match status" value="1"/>
</dbReference>
<feature type="signal peptide" evidence="7">
    <location>
        <begin position="1"/>
        <end position="24"/>
    </location>
</feature>
<dbReference type="InterPro" id="IPR033116">
    <property type="entry name" value="TRYPSIN_SER"/>
</dbReference>
<dbReference type="OrthoDB" id="10059102at2759"/>
<dbReference type="InterPro" id="IPR018114">
    <property type="entry name" value="TRYPSIN_HIS"/>
</dbReference>
<dbReference type="GO" id="GO:0006508">
    <property type="term" value="P:proteolysis"/>
    <property type="evidence" value="ECO:0007669"/>
    <property type="project" value="UniProtKB-KW"/>
</dbReference>
<keyword evidence="10" id="KW-1185">Reference proteome</keyword>
<organism evidence="9 10">
    <name type="scientific">Cloeon dipterum</name>
    <dbReference type="NCBI Taxonomy" id="197152"/>
    <lineage>
        <taxon>Eukaryota</taxon>
        <taxon>Metazoa</taxon>
        <taxon>Ecdysozoa</taxon>
        <taxon>Arthropoda</taxon>
        <taxon>Hexapoda</taxon>
        <taxon>Insecta</taxon>
        <taxon>Pterygota</taxon>
        <taxon>Palaeoptera</taxon>
        <taxon>Ephemeroptera</taxon>
        <taxon>Pisciforma</taxon>
        <taxon>Baetidae</taxon>
        <taxon>Cloeon</taxon>
    </lineage>
</organism>